<feature type="transmembrane region" description="Helical" evidence="6">
    <location>
        <begin position="197"/>
        <end position="216"/>
    </location>
</feature>
<dbReference type="PANTHER" id="PTHR13929:SF0">
    <property type="entry name" value="UBIA PRENYLTRANSFERASE DOMAIN-CONTAINING PROTEIN 1"/>
    <property type="match status" value="1"/>
</dbReference>
<dbReference type="Pfam" id="PF01040">
    <property type="entry name" value="UbiA"/>
    <property type="match status" value="1"/>
</dbReference>
<dbReference type="RefSeq" id="WP_003640302.1">
    <property type="nucleotide sequence ID" value="NZ_AP028145.1"/>
</dbReference>
<evidence type="ECO:0000313" key="7">
    <source>
        <dbReference type="EMBL" id="KZU07106.1"/>
    </source>
</evidence>
<feature type="transmembrane region" description="Helical" evidence="6">
    <location>
        <begin position="252"/>
        <end position="278"/>
    </location>
</feature>
<evidence type="ECO:0000256" key="2">
    <source>
        <dbReference type="ARBA" id="ARBA00022679"/>
    </source>
</evidence>
<accession>A0A166NMN2</accession>
<evidence type="ECO:0000313" key="8">
    <source>
        <dbReference type="EMBL" id="KZU91680.1"/>
    </source>
</evidence>
<evidence type="ECO:0000313" key="14">
    <source>
        <dbReference type="Proteomes" id="UP000595466"/>
    </source>
</evidence>
<reference evidence="9 13" key="2">
    <citation type="submission" date="2016-08" db="EMBL/GenBank/DDBJ databases">
        <title>Genome sequencing of Lactobacillus plantarum JSA22, isolated from fermented soybean paste.</title>
        <authorList>
            <person name="Choi H.S."/>
        </authorList>
    </citation>
    <scope>NUCLEOTIDE SEQUENCE [LARGE SCALE GENOMIC DNA]</scope>
    <source>
        <strain evidence="9 13">JSA22</strain>
    </source>
</reference>
<dbReference type="EC" id="2.5.1.-" evidence="9"/>
<dbReference type="EMBL" id="MCOL01000001">
    <property type="protein sequence ID" value="ODO61499.1"/>
    <property type="molecule type" value="Genomic_DNA"/>
</dbReference>
<dbReference type="GO" id="GO:0042371">
    <property type="term" value="P:vitamin K biosynthetic process"/>
    <property type="evidence" value="ECO:0007669"/>
    <property type="project" value="TreeGrafter"/>
</dbReference>
<keyword evidence="5 6" id="KW-0472">Membrane</keyword>
<sequence length="322" mass="36382">MLTNEPTYRPMTFKIFLEFIRLNAKAASVVPYFIGILFSIYYFHAFNWINSLIYLVAQVAIALFVTGFNNVQDYYLAKDLHYRDTYNIVGREHLSPRRSLNLMLAMLATAIILGLVLVVRTNLLLLFMGAAAIGVAIFYTYGPVPFSRFPLGELLSGCVEGFGVFFLSVYMNVATPVLAGFKFAWPQFAIVGNLENILVMILVGLPGIFLVANIMLADNISDLQQDIRNERYTVPYYIGHRWSLRVYDTLALLGYLPVLMSVVLQILPIYQLAVLLVLPKILKNIRAFNAVQVKETTFNTAPQNLMMFQGMQLLGLILGIFF</sequence>
<feature type="transmembrane region" description="Helical" evidence="6">
    <location>
        <begin position="100"/>
        <end position="118"/>
    </location>
</feature>
<feature type="transmembrane region" description="Helical" evidence="6">
    <location>
        <begin position="162"/>
        <end position="185"/>
    </location>
</feature>
<evidence type="ECO:0000313" key="10">
    <source>
        <dbReference type="EMBL" id="QQM59847.1"/>
    </source>
</evidence>
<reference evidence="10 14" key="3">
    <citation type="submission" date="2020-12" db="EMBL/GenBank/DDBJ databases">
        <title>Whole genome sequencing of Lactobacillus plantarum PC518.</title>
        <authorList>
            <person name="Guo Q."/>
        </authorList>
    </citation>
    <scope>NUCLEOTIDE SEQUENCE [LARGE SCALE GENOMIC DNA]</scope>
    <source>
        <strain evidence="10 14">PC518</strain>
    </source>
</reference>
<dbReference type="PANTHER" id="PTHR13929">
    <property type="entry name" value="1,4-DIHYDROXY-2-NAPHTHOATE OCTAPRENYLTRANSFERASE"/>
    <property type="match status" value="1"/>
</dbReference>
<organism evidence="8 11">
    <name type="scientific">Lactiplantibacillus plantarum</name>
    <name type="common">Lactobacillus plantarum</name>
    <dbReference type="NCBI Taxonomy" id="1590"/>
    <lineage>
        <taxon>Bacteria</taxon>
        <taxon>Bacillati</taxon>
        <taxon>Bacillota</taxon>
        <taxon>Bacilli</taxon>
        <taxon>Lactobacillales</taxon>
        <taxon>Lactobacillaceae</taxon>
        <taxon>Lactiplantibacillus</taxon>
    </lineage>
</organism>
<evidence type="ECO:0000256" key="3">
    <source>
        <dbReference type="ARBA" id="ARBA00022692"/>
    </source>
</evidence>
<protein>
    <submittedName>
        <fullName evidence="9">1,4-dihydroxy-2-naphthoate octaprenyltransferase</fullName>
        <ecNumber evidence="9">2.5.1.-</ecNumber>
        <ecNumber evidence="9">2.5.1.74</ecNumber>
    </submittedName>
    <submittedName>
        <fullName evidence="7 8">Prenyltransferase contains1 4-dihydroxy-2-naphthoate octaprenyltransferase domain</fullName>
    </submittedName>
    <submittedName>
        <fullName evidence="10">UbiA family prenyltransferase</fullName>
    </submittedName>
</protein>
<dbReference type="Proteomes" id="UP000076882">
    <property type="component" value="Unassembled WGS sequence"/>
</dbReference>
<dbReference type="GO" id="GO:0046428">
    <property type="term" value="F:1,4-dihydroxy-2-naphthoate polyprenyltransferase activity"/>
    <property type="evidence" value="ECO:0007669"/>
    <property type="project" value="UniProtKB-EC"/>
</dbReference>
<comment type="subcellular location">
    <subcellularLocation>
        <location evidence="1">Membrane</location>
        <topology evidence="1">Multi-pass membrane protein</topology>
    </subcellularLocation>
</comment>
<dbReference type="EMBL" id="CP066817">
    <property type="protein sequence ID" value="QQM59847.1"/>
    <property type="molecule type" value="Genomic_DNA"/>
</dbReference>
<proteinExistence type="predicted"/>
<dbReference type="CDD" id="cd13962">
    <property type="entry name" value="PT_UbiA_UBIAD1"/>
    <property type="match status" value="1"/>
</dbReference>
<evidence type="ECO:0000313" key="13">
    <source>
        <dbReference type="Proteomes" id="UP000094892"/>
    </source>
</evidence>
<evidence type="ECO:0000313" key="11">
    <source>
        <dbReference type="Proteomes" id="UP000076882"/>
    </source>
</evidence>
<dbReference type="GO" id="GO:0016020">
    <property type="term" value="C:membrane"/>
    <property type="evidence" value="ECO:0007669"/>
    <property type="project" value="UniProtKB-SubCell"/>
</dbReference>
<feature type="transmembrane region" description="Helical" evidence="6">
    <location>
        <begin position="52"/>
        <end position="71"/>
    </location>
</feature>
<dbReference type="GO" id="GO:0009234">
    <property type="term" value="P:menaquinone biosynthetic process"/>
    <property type="evidence" value="ECO:0007669"/>
    <property type="project" value="TreeGrafter"/>
</dbReference>
<dbReference type="Proteomes" id="UP000094892">
    <property type="component" value="Unassembled WGS sequence"/>
</dbReference>
<feature type="transmembrane region" description="Helical" evidence="6">
    <location>
        <begin position="20"/>
        <end position="43"/>
    </location>
</feature>
<keyword evidence="2 8" id="KW-0808">Transferase</keyword>
<dbReference type="InterPro" id="IPR026046">
    <property type="entry name" value="UBIAD1"/>
</dbReference>
<dbReference type="EMBL" id="LUXM01000040">
    <property type="protein sequence ID" value="KZU91680.1"/>
    <property type="molecule type" value="Genomic_DNA"/>
</dbReference>
<evidence type="ECO:0000313" key="12">
    <source>
        <dbReference type="Proteomes" id="UP000076989"/>
    </source>
</evidence>
<dbReference type="PATRIC" id="fig|1590.143.peg.1903"/>
<gene>
    <name evidence="10" type="ORF">JH395_08755</name>
    <name evidence="8" type="ORF">Lp19_2966</name>
    <name evidence="9" type="ORF">LPJSA22_01477</name>
    <name evidence="7" type="ORF">Nizo2260_0647</name>
</gene>
<reference evidence="11 12" key="1">
    <citation type="submission" date="2016-03" db="EMBL/GenBank/DDBJ databases">
        <title>Comparative genomics of 54 Lactobacillus plantarum strains reveals genomic uncoupling from niche constraints.</title>
        <authorList>
            <person name="Martino M.E."/>
        </authorList>
    </citation>
    <scope>NUCLEOTIDE SEQUENCE [LARGE SCALE GENOMIC DNA]</scope>
    <source>
        <strain evidence="8 11">19.1</strain>
        <strain evidence="7 12">Nizo2260</strain>
    </source>
</reference>
<dbReference type="Proteomes" id="UP000595466">
    <property type="component" value="Chromosome"/>
</dbReference>
<dbReference type="Proteomes" id="UP000076989">
    <property type="component" value="Unassembled WGS sequence"/>
</dbReference>
<keyword evidence="4 6" id="KW-1133">Transmembrane helix</keyword>
<evidence type="ECO:0000313" key="9">
    <source>
        <dbReference type="EMBL" id="ODO61499.1"/>
    </source>
</evidence>
<dbReference type="AlphaFoldDB" id="A0A166NMN2"/>
<keyword evidence="3 6" id="KW-0812">Transmembrane</keyword>
<dbReference type="EC" id="2.5.1.74" evidence="9"/>
<dbReference type="GeneID" id="77217969"/>
<dbReference type="EMBL" id="LUWI01000010">
    <property type="protein sequence ID" value="KZU07106.1"/>
    <property type="molecule type" value="Genomic_DNA"/>
</dbReference>
<name>A0A166NMN2_LACPN</name>
<evidence type="ECO:0000256" key="4">
    <source>
        <dbReference type="ARBA" id="ARBA00022989"/>
    </source>
</evidence>
<feature type="transmembrane region" description="Helical" evidence="6">
    <location>
        <begin position="123"/>
        <end position="142"/>
    </location>
</feature>
<dbReference type="InterPro" id="IPR000537">
    <property type="entry name" value="UbiA_prenyltransferase"/>
</dbReference>
<evidence type="ECO:0000256" key="1">
    <source>
        <dbReference type="ARBA" id="ARBA00004141"/>
    </source>
</evidence>
<evidence type="ECO:0000256" key="5">
    <source>
        <dbReference type="ARBA" id="ARBA00023136"/>
    </source>
</evidence>
<dbReference type="OMA" id="MFADNIA"/>
<evidence type="ECO:0000256" key="6">
    <source>
        <dbReference type="SAM" id="Phobius"/>
    </source>
</evidence>